<dbReference type="PANTHER" id="PTHR35529">
    <property type="entry name" value="MANGANESE EFFLUX PUMP MNTP-RELATED"/>
    <property type="match status" value="1"/>
</dbReference>
<feature type="transmembrane region" description="Helical" evidence="8">
    <location>
        <begin position="140"/>
        <end position="162"/>
    </location>
</feature>
<evidence type="ECO:0000256" key="3">
    <source>
        <dbReference type="ARBA" id="ARBA00022692"/>
    </source>
</evidence>
<protein>
    <recommendedName>
        <fullName evidence="8">Putative manganese efflux pump MntP</fullName>
    </recommendedName>
</protein>
<comment type="caution">
    <text evidence="8">Lacks conserved residue(s) required for the propagation of feature annotation.</text>
</comment>
<dbReference type="Proteomes" id="UP000614058">
    <property type="component" value="Unassembled WGS sequence"/>
</dbReference>
<sequence length="196" mass="20082">MNPLATALLAFSMSADAFAAAIARGASSGKLRTAQVAQIALTFGIVETLTPLIGYGAGIIAAPFIEAFDHWIAFGLLLVLGGKMIRESLSPADEAEADGSAADKQAAMPSKWLLLITAVATSIDSMIVGVSLAFLEVNIWLTALAIGSATTLMAVIGIKLGGVLDSVIGKRAELFGGIVLIGIGTFILLEHLGLMA</sequence>
<feature type="signal peptide" evidence="9">
    <location>
        <begin position="1"/>
        <end position="19"/>
    </location>
</feature>
<evidence type="ECO:0000256" key="4">
    <source>
        <dbReference type="ARBA" id="ARBA00022989"/>
    </source>
</evidence>
<evidence type="ECO:0000256" key="8">
    <source>
        <dbReference type="HAMAP-Rule" id="MF_01521"/>
    </source>
</evidence>
<keyword evidence="5 8" id="KW-0406">Ion transport</keyword>
<evidence type="ECO:0000313" key="10">
    <source>
        <dbReference type="EMBL" id="MBK0395141.1"/>
    </source>
</evidence>
<evidence type="ECO:0000256" key="2">
    <source>
        <dbReference type="ARBA" id="ARBA00022475"/>
    </source>
</evidence>
<evidence type="ECO:0000313" key="11">
    <source>
        <dbReference type="Proteomes" id="UP000614058"/>
    </source>
</evidence>
<dbReference type="InterPro" id="IPR022929">
    <property type="entry name" value="Put_MntP"/>
</dbReference>
<comment type="function">
    <text evidence="8">Probably functions as a manganese efflux pump.</text>
</comment>
<dbReference type="RefSeq" id="WP_200520961.1">
    <property type="nucleotide sequence ID" value="NZ_JAEHNZ010000001.1"/>
</dbReference>
<comment type="caution">
    <text evidence="10">The sequence shown here is derived from an EMBL/GenBank/DDBJ whole genome shotgun (WGS) entry which is preliminary data.</text>
</comment>
<organism evidence="10 11">
    <name type="scientific">Kingella bonacorsii</name>
    <dbReference type="NCBI Taxonomy" id="2796361"/>
    <lineage>
        <taxon>Bacteria</taxon>
        <taxon>Pseudomonadati</taxon>
        <taxon>Pseudomonadota</taxon>
        <taxon>Betaproteobacteria</taxon>
        <taxon>Neisseriales</taxon>
        <taxon>Neisseriaceae</taxon>
        <taxon>Kingella</taxon>
    </lineage>
</organism>
<keyword evidence="11" id="KW-1185">Reference proteome</keyword>
<comment type="similarity">
    <text evidence="8">Belongs to the MntP (TC 9.B.29) family.</text>
</comment>
<dbReference type="EMBL" id="JAEHNZ010000001">
    <property type="protein sequence ID" value="MBK0395141.1"/>
    <property type="molecule type" value="Genomic_DNA"/>
</dbReference>
<evidence type="ECO:0000256" key="9">
    <source>
        <dbReference type="SAM" id="SignalP"/>
    </source>
</evidence>
<evidence type="ECO:0000256" key="6">
    <source>
        <dbReference type="ARBA" id="ARBA00023136"/>
    </source>
</evidence>
<dbReference type="HAMAP" id="MF_01521">
    <property type="entry name" value="MntP_pump"/>
    <property type="match status" value="1"/>
</dbReference>
<feature type="transmembrane region" description="Helical" evidence="8">
    <location>
        <begin position="112"/>
        <end position="134"/>
    </location>
</feature>
<keyword evidence="3 8" id="KW-0812">Transmembrane</keyword>
<name>A0ABS1BPB3_9NEIS</name>
<accession>A0ABS1BPB3</accession>
<dbReference type="InterPro" id="IPR003810">
    <property type="entry name" value="Mntp/YtaF"/>
</dbReference>
<dbReference type="Pfam" id="PF02659">
    <property type="entry name" value="Mntp"/>
    <property type="match status" value="1"/>
</dbReference>
<keyword evidence="7 8" id="KW-0464">Manganese</keyword>
<reference evidence="10 11" key="1">
    <citation type="journal article" date="2021" name="Pathogens">
        <title>Isolation and Characterization of Kingella bonacorsii sp. nov., A Novel Kingella Species Detected in a Stable Periodontitis Subject.</title>
        <authorList>
            <person name="Antezack A."/>
            <person name="Boxberger M."/>
            <person name="Rolland C."/>
            <person name="Monnet-Corti V."/>
            <person name="La Scola B."/>
        </authorList>
    </citation>
    <scope>NUCLEOTIDE SEQUENCE [LARGE SCALE GENOMIC DNA]</scope>
    <source>
        <strain evidence="10 11">Marseille-Q4569</strain>
    </source>
</reference>
<keyword evidence="9" id="KW-0732">Signal</keyword>
<keyword evidence="1 8" id="KW-0813">Transport</keyword>
<dbReference type="PANTHER" id="PTHR35529:SF1">
    <property type="entry name" value="MANGANESE EFFLUX PUMP MNTP-RELATED"/>
    <property type="match status" value="1"/>
</dbReference>
<gene>
    <name evidence="8" type="primary">mntP</name>
    <name evidence="10" type="ORF">JDW22_00730</name>
</gene>
<proteinExistence type="inferred from homology"/>
<evidence type="ECO:0000256" key="7">
    <source>
        <dbReference type="ARBA" id="ARBA00023211"/>
    </source>
</evidence>
<evidence type="ECO:0000256" key="1">
    <source>
        <dbReference type="ARBA" id="ARBA00022448"/>
    </source>
</evidence>
<comment type="subcellular location">
    <subcellularLocation>
        <location evidence="8">Cell membrane</location>
        <topology evidence="8">Multi-pass membrane protein</topology>
    </subcellularLocation>
</comment>
<keyword evidence="2 8" id="KW-1003">Cell membrane</keyword>
<evidence type="ECO:0000256" key="5">
    <source>
        <dbReference type="ARBA" id="ARBA00023065"/>
    </source>
</evidence>
<keyword evidence="6 8" id="KW-0472">Membrane</keyword>
<keyword evidence="4 8" id="KW-1133">Transmembrane helix</keyword>
<feature type="transmembrane region" description="Helical" evidence="8">
    <location>
        <begin position="174"/>
        <end position="194"/>
    </location>
</feature>
<feature type="chain" id="PRO_5046856866" description="Putative manganese efflux pump MntP" evidence="9">
    <location>
        <begin position="20"/>
        <end position="196"/>
    </location>
</feature>